<keyword evidence="2" id="KW-0106">Calcium</keyword>
<evidence type="ECO:0000256" key="2">
    <source>
        <dbReference type="ARBA" id="ARBA00022837"/>
    </source>
</evidence>
<organism evidence="4 5">
    <name type="scientific">Chitinibacter bivalviorum</name>
    <dbReference type="NCBI Taxonomy" id="2739434"/>
    <lineage>
        <taxon>Bacteria</taxon>
        <taxon>Pseudomonadati</taxon>
        <taxon>Pseudomonadota</taxon>
        <taxon>Betaproteobacteria</taxon>
        <taxon>Neisseriales</taxon>
        <taxon>Chitinibacteraceae</taxon>
        <taxon>Chitinibacter</taxon>
    </lineage>
</organism>
<dbReference type="Proteomes" id="UP000509597">
    <property type="component" value="Chromosome"/>
</dbReference>
<dbReference type="InterPro" id="IPR036465">
    <property type="entry name" value="vWFA_dom_sf"/>
</dbReference>
<evidence type="ECO:0000256" key="1">
    <source>
        <dbReference type="ARBA" id="ARBA00022723"/>
    </source>
</evidence>
<protein>
    <recommendedName>
        <fullName evidence="3">PilY1 beta-propeller domain-containing protein</fullName>
    </recommendedName>
</protein>
<sequence length="1073" mass="114127">MSNTFKVNTIAAWLYLAFPMVVIPLYAAEPYPALPPTLSTSVDPNVMLLIDNSGSMLQDGSNNWITQSSNSSCNQTNEIWTGCIGNSTYRNWIDSESSNPNTKMNIAKKVARSLITNNPKLRWGLASFRVNDTTTVGGSERGESAKIVTPIGSSIGTSTDSSTATVLGGINSLRARTATPLGEALLEITQYYQGKASLYGLISENYTSPIQYRCQKNFTIVITDGDATNDDNLPGSGKSAISYTSIDAANNSVNKSFSVCTAVSSPDCPAALEGSSGTPGFGDTTNRPRAIRDVAKYANDLDMRTSGNDLDGKSFDDTKFKKQNMQTYTVGFSVLNDVLPATASVGGGKYYTATDETTLSTALTNAVNEIIASISNAGGVATQTETYTAGNKVFQPVFNPKGWYGELRCYNLDSYGNFDPVTSKCTPNAKAVFPAVASRKIYSSTNPTSTSTSTSSGTTAFSFDTSTGLTAMSTTQKTALGATATDQQNIINYIRGTDGTFRSRTNGLLGDIVDSQPIVVSKPAGESTDTDYATFKTANASRSMVFIGANDGMMHGFDINNMTEILGYIPATLYSKLPNLSKTDYGENTTPHNFYVNGSMRQADIKAGGSWKTILVGGLGQGGKAYYAIDATQASNFSSASATVKWERNNLNSPSIGYTLPAPIIYNVRTSSSTVVPAVILANGYENNWGVTPVTANTSSLLIVNANTGDLIKEITVPNSTGLSSPAGADFGQDGILDYVYAGDMSGKLWRFDLTDNNPNNFKVAPNPIYDAGTTKPIAMRPAVMALNKTNGDAIGNLIFFGTGKLLTDTDRTNTDQQTFYAVIDKMVDTPVTVTQSDLQVQTVIDTKSTTSNRIGNYRKVSNNSLDLQSATNTKLGWYIDFPISSEKLVTSPMLYDDKLIFGTGVPLATEKCIPGGKGWIMGLNPLTGSVTTNKKGNKYSFIDINSDNKATAADQISFTTGAEYMSGYEKSGIPTELSYVSSENKIITPTNSDTSLGAIGSVIAQRESNYAAVYIGNAKAGVKSGVPQPKPASTGKGSLYGGTIGSDTVDKETLLSPSTGVKVEISTWREIK</sequence>
<dbReference type="Pfam" id="PF05567">
    <property type="entry name" value="T4P_PilY1"/>
    <property type="match status" value="1"/>
</dbReference>
<name>A0A7H9BLC9_9NEIS</name>
<evidence type="ECO:0000259" key="3">
    <source>
        <dbReference type="Pfam" id="PF05567"/>
    </source>
</evidence>
<dbReference type="RefSeq" id="WP_179355698.1">
    <property type="nucleotide sequence ID" value="NZ_CP058627.1"/>
</dbReference>
<feature type="domain" description="PilY1 beta-propeller" evidence="3">
    <location>
        <begin position="509"/>
        <end position="842"/>
    </location>
</feature>
<dbReference type="Gene3D" id="3.40.50.410">
    <property type="entry name" value="von Willebrand factor, type A domain"/>
    <property type="match status" value="1"/>
</dbReference>
<keyword evidence="1" id="KW-0479">Metal-binding</keyword>
<dbReference type="SUPFAM" id="SSF53300">
    <property type="entry name" value="vWA-like"/>
    <property type="match status" value="1"/>
</dbReference>
<dbReference type="GO" id="GO:0046872">
    <property type="term" value="F:metal ion binding"/>
    <property type="evidence" value="ECO:0007669"/>
    <property type="project" value="UniProtKB-KW"/>
</dbReference>
<dbReference type="EMBL" id="CP058627">
    <property type="protein sequence ID" value="QLG89202.1"/>
    <property type="molecule type" value="Genomic_DNA"/>
</dbReference>
<keyword evidence="5" id="KW-1185">Reference proteome</keyword>
<gene>
    <name evidence="4" type="ORF">HQ393_13640</name>
</gene>
<dbReference type="KEGG" id="chiz:HQ393_13640"/>
<proteinExistence type="predicted"/>
<evidence type="ECO:0000313" key="4">
    <source>
        <dbReference type="EMBL" id="QLG89202.1"/>
    </source>
</evidence>
<reference evidence="4 5" key="1">
    <citation type="submission" date="2020-07" db="EMBL/GenBank/DDBJ databases">
        <title>Complete genome sequence of Chitinibacter sp. 2T18.</title>
        <authorList>
            <person name="Bae J.-W."/>
            <person name="Choi J.-W."/>
        </authorList>
    </citation>
    <scope>NUCLEOTIDE SEQUENCE [LARGE SCALE GENOMIC DNA]</scope>
    <source>
        <strain evidence="4 5">2T18</strain>
    </source>
</reference>
<evidence type="ECO:0000313" key="5">
    <source>
        <dbReference type="Proteomes" id="UP000509597"/>
    </source>
</evidence>
<dbReference type="AlphaFoldDB" id="A0A7H9BLC9"/>
<dbReference type="InterPro" id="IPR008707">
    <property type="entry name" value="B-propeller_PilY1"/>
</dbReference>
<accession>A0A7H9BLC9</accession>